<keyword evidence="2" id="KW-1185">Reference proteome</keyword>
<name>A0ABQ9VFS8_SAGOE</name>
<reference evidence="1 2" key="1">
    <citation type="submission" date="2023-05" db="EMBL/GenBank/DDBJ databases">
        <title>B98-5 Cell Line De Novo Hybrid Assembly: An Optical Mapping Approach.</title>
        <authorList>
            <person name="Kananen K."/>
            <person name="Auerbach J.A."/>
            <person name="Kautto E."/>
            <person name="Blachly J.S."/>
        </authorList>
    </citation>
    <scope>NUCLEOTIDE SEQUENCE [LARGE SCALE GENOMIC DNA]</scope>
    <source>
        <strain evidence="1">B95-8</strain>
        <tissue evidence="1">Cell line</tissue>
    </source>
</reference>
<evidence type="ECO:0000313" key="2">
    <source>
        <dbReference type="Proteomes" id="UP001266305"/>
    </source>
</evidence>
<protein>
    <submittedName>
        <fullName evidence="1">Uncharacterized protein</fullName>
    </submittedName>
</protein>
<gene>
    <name evidence="1" type="ORF">P7K49_013389</name>
</gene>
<dbReference type="Proteomes" id="UP001266305">
    <property type="component" value="Unassembled WGS sequence"/>
</dbReference>
<comment type="caution">
    <text evidence="1">The sequence shown here is derived from an EMBL/GenBank/DDBJ whole genome shotgun (WGS) entry which is preliminary data.</text>
</comment>
<proteinExistence type="predicted"/>
<accession>A0ABQ9VFS8</accession>
<dbReference type="EMBL" id="JASSZA010000006">
    <property type="protein sequence ID" value="KAK2108224.1"/>
    <property type="molecule type" value="Genomic_DNA"/>
</dbReference>
<feature type="non-terminal residue" evidence="1">
    <location>
        <position position="57"/>
    </location>
</feature>
<organism evidence="1 2">
    <name type="scientific">Saguinus oedipus</name>
    <name type="common">Cotton-top tamarin</name>
    <name type="synonym">Oedipomidas oedipus</name>
    <dbReference type="NCBI Taxonomy" id="9490"/>
    <lineage>
        <taxon>Eukaryota</taxon>
        <taxon>Metazoa</taxon>
        <taxon>Chordata</taxon>
        <taxon>Craniata</taxon>
        <taxon>Vertebrata</taxon>
        <taxon>Euteleostomi</taxon>
        <taxon>Mammalia</taxon>
        <taxon>Eutheria</taxon>
        <taxon>Euarchontoglires</taxon>
        <taxon>Primates</taxon>
        <taxon>Haplorrhini</taxon>
        <taxon>Platyrrhini</taxon>
        <taxon>Cebidae</taxon>
        <taxon>Callitrichinae</taxon>
        <taxon>Saguinus</taxon>
    </lineage>
</organism>
<sequence>CKGHLEIPESPLATAGRHITNAMVLERNYNLALLFRKASVTKEKTGLNCHHCACEKA</sequence>
<feature type="non-terminal residue" evidence="1">
    <location>
        <position position="1"/>
    </location>
</feature>
<evidence type="ECO:0000313" key="1">
    <source>
        <dbReference type="EMBL" id="KAK2108224.1"/>
    </source>
</evidence>